<name>A0AAE3UAJ8_9BACT</name>
<accession>A0AAE3UAJ8</accession>
<dbReference type="AlphaFoldDB" id="A0AAE3UAJ8"/>
<reference evidence="1" key="1">
    <citation type="submission" date="2023-05" db="EMBL/GenBank/DDBJ databases">
        <authorList>
            <person name="Zhang X."/>
        </authorList>
    </citation>
    <scope>NUCLEOTIDE SEQUENCE</scope>
    <source>
        <strain evidence="1">YF14B1</strain>
    </source>
</reference>
<dbReference type="Proteomes" id="UP001241110">
    <property type="component" value="Unassembled WGS sequence"/>
</dbReference>
<comment type="caution">
    <text evidence="1">The sequence shown here is derived from an EMBL/GenBank/DDBJ whole genome shotgun (WGS) entry which is preliminary data.</text>
</comment>
<dbReference type="EMBL" id="JASJOS010000011">
    <property type="protein sequence ID" value="MDJ1483393.1"/>
    <property type="molecule type" value="Genomic_DNA"/>
</dbReference>
<evidence type="ECO:0000313" key="2">
    <source>
        <dbReference type="Proteomes" id="UP001241110"/>
    </source>
</evidence>
<gene>
    <name evidence="1" type="ORF">QNI16_23035</name>
</gene>
<proteinExistence type="predicted"/>
<organism evidence="1 2">
    <name type="scientific">Xanthocytophaga flava</name>
    <dbReference type="NCBI Taxonomy" id="3048013"/>
    <lineage>
        <taxon>Bacteria</taxon>
        <taxon>Pseudomonadati</taxon>
        <taxon>Bacteroidota</taxon>
        <taxon>Cytophagia</taxon>
        <taxon>Cytophagales</taxon>
        <taxon>Rhodocytophagaceae</taxon>
        <taxon>Xanthocytophaga</taxon>
    </lineage>
</organism>
<dbReference type="RefSeq" id="WP_313983174.1">
    <property type="nucleotide sequence ID" value="NZ_JASJOS010000011.1"/>
</dbReference>
<sequence>MQTQQKHFVWYGSAGSEGGPFMISSVEDYAQWKGSDELLSERFRIRYDGPMVNEISPDFEMVQPIYFYSEASCKEFVLLLLKELYEKQPQLLMQVKKTVWDEVINRKYNILPPHATPDLIEKWMDTWLEHIGLQYNFLLEEKISFRLLMEAYTDYTQICEMYLNQDEIAIAPFGNDAQALFWDVRPNIVTLALEPTGSEVLFVTTQDIHKAKALEVIASSDKSYEVGTLNFPTGRGVLAWSPMTQGDLGAAAGLEPIADLNPPVQLNSLNILGVGTVFKVKAGKYAVTWGWDNVDEKEFAWVRISLKE</sequence>
<protein>
    <submittedName>
        <fullName evidence="1">Uncharacterized protein</fullName>
    </submittedName>
</protein>
<evidence type="ECO:0000313" key="1">
    <source>
        <dbReference type="EMBL" id="MDJ1483393.1"/>
    </source>
</evidence>